<dbReference type="PANTHER" id="PTHR45818:SF3">
    <property type="entry name" value="PROTEIN VAV"/>
    <property type="match status" value="1"/>
</dbReference>
<dbReference type="SUPFAM" id="SSF48065">
    <property type="entry name" value="DBL homology domain (DH-domain)"/>
    <property type="match status" value="1"/>
</dbReference>
<feature type="region of interest" description="Disordered" evidence="1">
    <location>
        <begin position="580"/>
        <end position="684"/>
    </location>
</feature>
<feature type="compositionally biased region" description="Polar residues" evidence="1">
    <location>
        <begin position="1229"/>
        <end position="1240"/>
    </location>
</feature>
<feature type="compositionally biased region" description="Basic and acidic residues" evidence="1">
    <location>
        <begin position="888"/>
        <end position="897"/>
    </location>
</feature>
<proteinExistence type="predicted"/>
<dbReference type="GO" id="GO:0005737">
    <property type="term" value="C:cytoplasm"/>
    <property type="evidence" value="ECO:0007669"/>
    <property type="project" value="TreeGrafter"/>
</dbReference>
<organism evidence="4 5">
    <name type="scientific">Thamnocephalis sphaerospora</name>
    <dbReference type="NCBI Taxonomy" id="78915"/>
    <lineage>
        <taxon>Eukaryota</taxon>
        <taxon>Fungi</taxon>
        <taxon>Fungi incertae sedis</taxon>
        <taxon>Zoopagomycota</taxon>
        <taxon>Zoopagomycotina</taxon>
        <taxon>Zoopagomycetes</taxon>
        <taxon>Zoopagales</taxon>
        <taxon>Sigmoideomycetaceae</taxon>
        <taxon>Thamnocephalis</taxon>
    </lineage>
</organism>
<protein>
    <recommendedName>
        <fullName evidence="3">DH domain-containing protein</fullName>
    </recommendedName>
</protein>
<dbReference type="Gene3D" id="2.30.29.30">
    <property type="entry name" value="Pleckstrin-homology domain (PH domain)/Phosphotyrosine-binding domain (PTB)"/>
    <property type="match status" value="1"/>
</dbReference>
<keyword evidence="5" id="KW-1185">Reference proteome</keyword>
<sequence length="1583" mass="171819">MLLLLLLLLLLLPLHYWRRMMPLACLFTACGSGGAYANRSRTSLPLSDSTMVSVHTSAAGDAKTSAGSTTGTTATAAPVKKTPSFLDVNLVDLSGFMPDDASRIGRSKRNSQGSVKQSKRRSEEYRARPASGTSSTTTSNANSTGSKESVFRRALHFRNPFSHRRANSADHWTPEISAPILTPLKSLANVDPKSATVTTTGEFWPLGDPVAATATAAAPVVTATTATIAAAAGPVSSVTSGVSELLDTDVADGAVEEHEPLTPALELPIAPQPQRPLRMAQHVRQTSASSILAAGPDTADAHAIGGLGSHALKRASSTPADISRMTYANGAQAATTGLDKVGARSIWPELDGRATLPRPPNSACARIRYRPPALLPIDEQFGARQVPPAPLTGPAAVHADRYRMTISAMVRSGCVPPPLRPVSPARASSTGSSASTTAAFFGRPSSARNVAGASSPGLRRPSQTPPPPSSAAYQANRRSSAPAIARMPRSSPLTPVTPSVPTVVISERADGPAEAASASTSARRNIITSTPWTPSPPEVDEVTMAKVMSAEDAVTNDVTHEAAEDENYLLRLDVGPRARMDSMLPSADESDEGAERRRTYRRRGSHRPVPPVPPLPLSATNSGSSSVDKATAEETDDGDTFPRTTHLTRARRSLRRSQDGVELSHLVMDSGELPDVDPSSGVDGKDELCHDRVSGLGRNRLVASAAFGGLSPIDIGHIGVGGVPVDSALTSACTRVSDYMPSPLSPTYRRSSTDVTERSFYDEHTDLIDGYFSTSSARSSRTGFSLQQASAMSSLLDTGYAGFIRDARGAYGFSSTDEEQYMGHTPTSGIGSVSPYRVPRGLAHVDSLDELPPALQSHDTGDNRGATDDEHKADGAAVDADAFWEQQQSKRDSTDKSVRRRSDRSDPEDYAGRHAAAHRRESWTQRSLHQRTLSNDSALVLRDRDSVVLPDSPLMRTSFNAESDDKPRTTRLSVELTEMRRKLASLYWTTEEADEESDDSKAKQEVDRQLQSSVSVSSGSSAQKSAHDTASGDASKLEEVEESDEMVGYGWVAKNVRRVVHAARDGYRDDPHDTPLPRLTITIPAGCDGEETVDSVELNGADDDDGDDTELDDEQIEEENHKSLTMLLNKQTRAESILVRSLELMRDGFWQPLREHYVHSTRSTSWFSRRTHTFTSRSRSRSRTRTTSSASPAATAAELSTTSMLPLTHSFDSTTEVDCSNLGPESPAFSDSGTFSTNGRRSQDSTPEDSGYTSVKRMAEMIEMAAASSDVNSMVKEVDAVFAFIPMLLGFHMEFLSELRTLQRENATTAQVVAVFVRRVRGLRIYTDFVDHFPRALVAFERMYCKDTHFAKQVRGCERDAGHVNLRALLVKPRERIRAYVGFLEVVADLCPSYSPEQEAADKCVDELHRLLECLAPDIDRIIMLEQAAAVQRHITGLPRPLLHIESQLLYQGDLLYYPKAGQASGRMRCFLFNDRMVVTKETGEHQYAHQTTVCLASTVATASEASTGRFRHVFCLRAGVWPAIFQADNWDEFRAWTERLRGALEALPKDPKVSTRFRFVTKLQVAQMENTSSPVVAVPHFF</sequence>
<feature type="compositionally biased region" description="Low complexity" evidence="1">
    <location>
        <begin position="425"/>
        <end position="443"/>
    </location>
</feature>
<dbReference type="GO" id="GO:0005085">
    <property type="term" value="F:guanyl-nucleotide exchange factor activity"/>
    <property type="evidence" value="ECO:0007669"/>
    <property type="project" value="InterPro"/>
</dbReference>
<feature type="compositionally biased region" description="Basic and acidic residues" evidence="1">
    <location>
        <begin position="903"/>
        <end position="923"/>
    </location>
</feature>
<dbReference type="EMBL" id="KZ992457">
    <property type="protein sequence ID" value="RKP10353.1"/>
    <property type="molecule type" value="Genomic_DNA"/>
</dbReference>
<feature type="compositionally biased region" description="Low complexity" evidence="1">
    <location>
        <begin position="1011"/>
        <end position="1024"/>
    </location>
</feature>
<feature type="compositionally biased region" description="Basic and acidic residues" evidence="1">
    <location>
        <begin position="859"/>
        <end position="874"/>
    </location>
</feature>
<feature type="region of interest" description="Disordered" evidence="1">
    <location>
        <begin position="990"/>
        <end position="1044"/>
    </location>
</feature>
<dbReference type="Proteomes" id="UP000271241">
    <property type="component" value="Unassembled WGS sequence"/>
</dbReference>
<feature type="compositionally biased region" description="Low complexity" evidence="1">
    <location>
        <begin position="130"/>
        <end position="146"/>
    </location>
</feature>
<dbReference type="InterPro" id="IPR035899">
    <property type="entry name" value="DBL_dom_sf"/>
</dbReference>
<feature type="region of interest" description="Disordered" evidence="1">
    <location>
        <begin position="101"/>
        <end position="148"/>
    </location>
</feature>
<dbReference type="CDD" id="cd00821">
    <property type="entry name" value="PH"/>
    <property type="match status" value="1"/>
</dbReference>
<feature type="signal peptide" evidence="2">
    <location>
        <begin position="1"/>
        <end position="17"/>
    </location>
</feature>
<reference evidence="5" key="1">
    <citation type="journal article" date="2018" name="Nat. Microbiol.">
        <title>Leveraging single-cell genomics to expand the fungal tree of life.</title>
        <authorList>
            <person name="Ahrendt S.R."/>
            <person name="Quandt C.A."/>
            <person name="Ciobanu D."/>
            <person name="Clum A."/>
            <person name="Salamov A."/>
            <person name="Andreopoulos B."/>
            <person name="Cheng J.F."/>
            <person name="Woyke T."/>
            <person name="Pelin A."/>
            <person name="Henrissat B."/>
            <person name="Reynolds N.K."/>
            <person name="Benny G.L."/>
            <person name="Smith M.E."/>
            <person name="James T.Y."/>
            <person name="Grigoriev I.V."/>
        </authorList>
    </citation>
    <scope>NUCLEOTIDE SEQUENCE [LARGE SCALE GENOMIC DNA]</scope>
    <source>
        <strain evidence="5">RSA 1356</strain>
    </source>
</reference>
<evidence type="ECO:0000313" key="4">
    <source>
        <dbReference type="EMBL" id="RKP10353.1"/>
    </source>
</evidence>
<feature type="compositionally biased region" description="Polar residues" evidence="1">
    <location>
        <begin position="618"/>
        <end position="628"/>
    </location>
</feature>
<evidence type="ECO:0000256" key="2">
    <source>
        <dbReference type="SAM" id="SignalP"/>
    </source>
</evidence>
<dbReference type="InterPro" id="IPR000219">
    <property type="entry name" value="DH_dom"/>
</dbReference>
<feature type="compositionally biased region" description="Basic and acidic residues" evidence="1">
    <location>
        <begin position="999"/>
        <end position="1008"/>
    </location>
</feature>
<dbReference type="PANTHER" id="PTHR45818">
    <property type="entry name" value="PROTEIN VAV"/>
    <property type="match status" value="1"/>
</dbReference>
<feature type="region of interest" description="Disordered" evidence="1">
    <location>
        <begin position="1215"/>
        <end position="1253"/>
    </location>
</feature>
<dbReference type="PROSITE" id="PS50010">
    <property type="entry name" value="DH_2"/>
    <property type="match status" value="1"/>
</dbReference>
<dbReference type="Gene3D" id="1.20.900.10">
    <property type="entry name" value="Dbl homology (DH) domain"/>
    <property type="match status" value="1"/>
</dbReference>
<dbReference type="SUPFAM" id="SSF50729">
    <property type="entry name" value="PH domain-like"/>
    <property type="match status" value="1"/>
</dbReference>
<evidence type="ECO:0000256" key="1">
    <source>
        <dbReference type="SAM" id="MobiDB-lite"/>
    </source>
</evidence>
<dbReference type="OrthoDB" id="5597759at2759"/>
<accession>A0A4P9XVP5</accession>
<feature type="compositionally biased region" description="Low complexity" evidence="1">
    <location>
        <begin position="1185"/>
        <end position="1201"/>
    </location>
</feature>
<feature type="compositionally biased region" description="Low complexity" evidence="1">
    <location>
        <begin position="490"/>
        <end position="499"/>
    </location>
</feature>
<evidence type="ECO:0000313" key="5">
    <source>
        <dbReference type="Proteomes" id="UP000271241"/>
    </source>
</evidence>
<feature type="region of interest" description="Disordered" evidence="1">
    <location>
        <begin position="1169"/>
        <end position="1201"/>
    </location>
</feature>
<feature type="chain" id="PRO_5020460195" description="DH domain-containing protein" evidence="2">
    <location>
        <begin position="18"/>
        <end position="1583"/>
    </location>
</feature>
<feature type="region of interest" description="Disordered" evidence="1">
    <location>
        <begin position="416"/>
        <end position="499"/>
    </location>
</feature>
<dbReference type="STRING" id="78915.A0A4P9XVP5"/>
<keyword evidence="2" id="KW-0732">Signal</keyword>
<gene>
    <name evidence="4" type="ORF">THASP1DRAFT_21934</name>
</gene>
<dbReference type="SMART" id="SM00325">
    <property type="entry name" value="RhoGEF"/>
    <property type="match status" value="1"/>
</dbReference>
<feature type="region of interest" description="Disordered" evidence="1">
    <location>
        <begin position="852"/>
        <end position="928"/>
    </location>
</feature>
<name>A0A4P9XVP5_9FUNG</name>
<evidence type="ECO:0000259" key="3">
    <source>
        <dbReference type="PROSITE" id="PS50010"/>
    </source>
</evidence>
<dbReference type="InterPro" id="IPR011993">
    <property type="entry name" value="PH-like_dom_sf"/>
</dbReference>
<dbReference type="Pfam" id="PF00621">
    <property type="entry name" value="RhoGEF"/>
    <property type="match status" value="1"/>
</dbReference>
<feature type="domain" description="DH" evidence="3">
    <location>
        <begin position="1276"/>
        <end position="1418"/>
    </location>
</feature>
<feature type="compositionally biased region" description="Basic residues" evidence="1">
    <location>
        <begin position="646"/>
        <end position="655"/>
    </location>
</feature>